<dbReference type="SUPFAM" id="SSF52266">
    <property type="entry name" value="SGNH hydrolase"/>
    <property type="match status" value="1"/>
</dbReference>
<dbReference type="OrthoDB" id="158267at2"/>
<reference evidence="2 3" key="1">
    <citation type="submission" date="2016-11" db="EMBL/GenBank/DDBJ databases">
        <title>Study of marine rhodopsin-containing bacteria.</title>
        <authorList>
            <person name="Yoshizawa S."/>
            <person name="Kumagai Y."/>
            <person name="Kogure K."/>
        </authorList>
    </citation>
    <scope>NUCLEOTIDE SEQUENCE [LARGE SCALE GENOMIC DNA]</scope>
    <source>
        <strain evidence="2 3">SAORIC-28</strain>
    </source>
</reference>
<evidence type="ECO:0000313" key="3">
    <source>
        <dbReference type="Proteomes" id="UP000216339"/>
    </source>
</evidence>
<evidence type="ECO:0000259" key="1">
    <source>
        <dbReference type="Pfam" id="PF13472"/>
    </source>
</evidence>
<dbReference type="EMBL" id="MQWD01000001">
    <property type="protein sequence ID" value="PAP78672.1"/>
    <property type="molecule type" value="Genomic_DNA"/>
</dbReference>
<gene>
    <name evidence="2" type="ORF">BSZ37_06045</name>
</gene>
<organism evidence="2 3">
    <name type="scientific">Rubrivirga marina</name>
    <dbReference type="NCBI Taxonomy" id="1196024"/>
    <lineage>
        <taxon>Bacteria</taxon>
        <taxon>Pseudomonadati</taxon>
        <taxon>Rhodothermota</taxon>
        <taxon>Rhodothermia</taxon>
        <taxon>Rhodothermales</taxon>
        <taxon>Rubricoccaceae</taxon>
        <taxon>Rubrivirga</taxon>
    </lineage>
</organism>
<dbReference type="Pfam" id="PF13472">
    <property type="entry name" value="Lipase_GDSL_2"/>
    <property type="match status" value="1"/>
</dbReference>
<comment type="caution">
    <text evidence="2">The sequence shown here is derived from an EMBL/GenBank/DDBJ whole genome shotgun (WGS) entry which is preliminary data.</text>
</comment>
<keyword evidence="3" id="KW-1185">Reference proteome</keyword>
<proteinExistence type="predicted"/>
<feature type="domain" description="SGNH hydrolase-type esterase" evidence="1">
    <location>
        <begin position="21"/>
        <end position="198"/>
    </location>
</feature>
<name>A0A271J592_9BACT</name>
<dbReference type="InterPro" id="IPR013830">
    <property type="entry name" value="SGNH_hydro"/>
</dbReference>
<dbReference type="GO" id="GO:0016788">
    <property type="term" value="F:hydrolase activity, acting on ester bonds"/>
    <property type="evidence" value="ECO:0007669"/>
    <property type="project" value="UniProtKB-ARBA"/>
</dbReference>
<protein>
    <submittedName>
        <fullName evidence="2">Lysophospholipase</fullName>
    </submittedName>
</protein>
<dbReference type="Gene3D" id="3.40.50.1110">
    <property type="entry name" value="SGNH hydrolase"/>
    <property type="match status" value="1"/>
</dbReference>
<dbReference type="AlphaFoldDB" id="A0A271J592"/>
<dbReference type="Proteomes" id="UP000216339">
    <property type="component" value="Unassembled WGS sequence"/>
</dbReference>
<sequence length="215" mass="22923">MSESPTPAPTPEPAGPVRYLALGDSYTIGEGTKRADRWPNQLADTLRDSGLDVEPPIIVAQTGWTVDELDAGIGAADPQGPFDLVTLLIGVNDQYRRYSLDGYRADYRRVLGRAIGFAGDDPGRVVAVSFPDWSVTPFAEQAERTPDQIAAEVDAFNAIAREEAEAAGVAWVDITGLSRLQGDLVVHDGLHPRAEAYAGWVGRIAPAARAALAGE</sequence>
<accession>A0A271J592</accession>
<dbReference type="InterPro" id="IPR036514">
    <property type="entry name" value="SGNH_hydro_sf"/>
</dbReference>
<dbReference type="RefSeq" id="WP_095512326.1">
    <property type="nucleotide sequence ID" value="NZ_MQWD01000001.1"/>
</dbReference>
<evidence type="ECO:0000313" key="2">
    <source>
        <dbReference type="EMBL" id="PAP78672.1"/>
    </source>
</evidence>